<evidence type="ECO:0008006" key="3">
    <source>
        <dbReference type="Google" id="ProtNLM"/>
    </source>
</evidence>
<accession>A0A0P7BE81</accession>
<organism evidence="1 2">
    <name type="scientific">Neonectria ditissima</name>
    <dbReference type="NCBI Taxonomy" id="78410"/>
    <lineage>
        <taxon>Eukaryota</taxon>
        <taxon>Fungi</taxon>
        <taxon>Dikarya</taxon>
        <taxon>Ascomycota</taxon>
        <taxon>Pezizomycotina</taxon>
        <taxon>Sordariomycetes</taxon>
        <taxon>Hypocreomycetidae</taxon>
        <taxon>Hypocreales</taxon>
        <taxon>Nectriaceae</taxon>
        <taxon>Neonectria</taxon>
    </lineage>
</organism>
<dbReference type="AlphaFoldDB" id="A0A0P7BE81"/>
<dbReference type="OrthoDB" id="5326346at2759"/>
<gene>
    <name evidence="1" type="ORF">AK830_g7703</name>
</gene>
<protein>
    <recommendedName>
        <fullName evidence="3">BTB domain-containing protein</fullName>
    </recommendedName>
</protein>
<evidence type="ECO:0000313" key="2">
    <source>
        <dbReference type="Proteomes" id="UP000050424"/>
    </source>
</evidence>
<name>A0A0P7BE81_9HYPO</name>
<dbReference type="Proteomes" id="UP000050424">
    <property type="component" value="Unassembled WGS sequence"/>
</dbReference>
<dbReference type="EMBL" id="LKCW01000122">
    <property type="protein sequence ID" value="KPM38873.1"/>
    <property type="molecule type" value="Genomic_DNA"/>
</dbReference>
<reference evidence="1 2" key="1">
    <citation type="submission" date="2015-09" db="EMBL/GenBank/DDBJ databases">
        <title>Draft genome of a European isolate of the apple canker pathogen Neonectria ditissima.</title>
        <authorList>
            <person name="Gomez-Cortecero A."/>
            <person name="Harrison R.J."/>
            <person name="Armitage A.D."/>
        </authorList>
    </citation>
    <scope>NUCLEOTIDE SEQUENCE [LARGE SCALE GENOMIC DNA]</scope>
    <source>
        <strain evidence="1 2">R09/05</strain>
    </source>
</reference>
<proteinExistence type="predicted"/>
<dbReference type="STRING" id="78410.A0A0P7BE81"/>
<evidence type="ECO:0000313" key="1">
    <source>
        <dbReference type="EMBL" id="KPM38873.1"/>
    </source>
</evidence>
<sequence>MSVTRVDIDPDGDTLIILPYEETSPNDKTKMEVDSAATKLQEDNSTLKRKIDDITSDSLPEFHFKVSMKHLALASRRARAMFAGPFKEAQPTSADGLRHWKFEPLFDPEAFRIAMNIIHGKTRETPDAMATEQLAHFAAVVDDLECHDAVWFAARTWVKQISESDYETGFDNCARLILISFVFNEPQLFKTITGLAIGENTASLSTSSLPIRLRIVG</sequence>
<keyword evidence="2" id="KW-1185">Reference proteome</keyword>
<comment type="caution">
    <text evidence="1">The sequence shown here is derived from an EMBL/GenBank/DDBJ whole genome shotgun (WGS) entry which is preliminary data.</text>
</comment>